<feature type="compositionally biased region" description="Basic and acidic residues" evidence="1">
    <location>
        <begin position="947"/>
        <end position="970"/>
    </location>
</feature>
<reference evidence="2 3" key="1">
    <citation type="submission" date="2021-02" db="EMBL/GenBank/DDBJ databases">
        <title>Genome assembly of Pseudopithomyces chartarum.</title>
        <authorList>
            <person name="Jauregui R."/>
            <person name="Singh J."/>
            <person name="Voisey C."/>
        </authorList>
    </citation>
    <scope>NUCLEOTIDE SEQUENCE [LARGE SCALE GENOMIC DNA]</scope>
    <source>
        <strain evidence="2 3">AGR01</strain>
    </source>
</reference>
<feature type="region of interest" description="Disordered" evidence="1">
    <location>
        <begin position="1045"/>
        <end position="1183"/>
    </location>
</feature>
<evidence type="ECO:0000313" key="3">
    <source>
        <dbReference type="Proteomes" id="UP001280581"/>
    </source>
</evidence>
<feature type="compositionally biased region" description="Polar residues" evidence="1">
    <location>
        <begin position="586"/>
        <end position="601"/>
    </location>
</feature>
<feature type="region of interest" description="Disordered" evidence="1">
    <location>
        <begin position="204"/>
        <end position="314"/>
    </location>
</feature>
<dbReference type="EMBL" id="WVTA01000003">
    <property type="protein sequence ID" value="KAK3214754.1"/>
    <property type="molecule type" value="Genomic_DNA"/>
</dbReference>
<evidence type="ECO:0000256" key="1">
    <source>
        <dbReference type="SAM" id="MobiDB-lite"/>
    </source>
</evidence>
<accession>A0AAN6M527</accession>
<organism evidence="2 3">
    <name type="scientific">Pseudopithomyces chartarum</name>
    <dbReference type="NCBI Taxonomy" id="1892770"/>
    <lineage>
        <taxon>Eukaryota</taxon>
        <taxon>Fungi</taxon>
        <taxon>Dikarya</taxon>
        <taxon>Ascomycota</taxon>
        <taxon>Pezizomycotina</taxon>
        <taxon>Dothideomycetes</taxon>
        <taxon>Pleosporomycetidae</taxon>
        <taxon>Pleosporales</taxon>
        <taxon>Massarineae</taxon>
        <taxon>Didymosphaeriaceae</taxon>
        <taxon>Pseudopithomyces</taxon>
    </lineage>
</organism>
<feature type="compositionally biased region" description="Polar residues" evidence="1">
    <location>
        <begin position="1098"/>
        <end position="1121"/>
    </location>
</feature>
<feature type="compositionally biased region" description="Polar residues" evidence="1">
    <location>
        <begin position="914"/>
        <end position="923"/>
    </location>
</feature>
<feature type="compositionally biased region" description="Acidic residues" evidence="1">
    <location>
        <begin position="623"/>
        <end position="633"/>
    </location>
</feature>
<name>A0AAN6M527_9PLEO</name>
<keyword evidence="3" id="KW-1185">Reference proteome</keyword>
<feature type="compositionally biased region" description="Basic and acidic residues" evidence="1">
    <location>
        <begin position="373"/>
        <end position="382"/>
    </location>
</feature>
<feature type="compositionally biased region" description="Low complexity" evidence="1">
    <location>
        <begin position="229"/>
        <end position="238"/>
    </location>
</feature>
<sequence>MTQAFSASSDAIRSYEPSHSATVDDEFTRFYGNYETNEPEGAVASTERKLFDKMGVIPRHCRSPTRPGDPYLREESCFSELVVSANGRIEGGLYPPSFYEYEDDLISGTWEAGLDAINAFDWGQTSSEKQIGDSQDNGNDSDSISVVGTAERGASPPDSMSLDVPLDAQTPLDNTCHEPADENNQDAIPDSNTGQMASLLRQDTPDEHNTLPLPPSAPSPAYQQTSEYSRSSSPWVKSPSKEVNLLQEAQIASVTPTPRPEDPLPGTEDSLLTSQASPSDSAGPGSGVVVDNPLGNGCTYTTEGNTGSNVQSDKSAEWHGLPTLVCNHTTTALSDMVAQDANVGQQEREETSNGDGVITTPAQTTSPRATEGLSDRLERLSDDNGDAQEDDQPHGAPADIIPGLARSTISSTTTEGEDPQSPVPEPIRIPIADSTVELGVAVGTNSNPNPEQVIKEALPSESLDMHPLEQTTSHAHMNTDHVSLAESGSQDSVAAESMDLSTAAAPSVPNLTQVAAPCENVELGYTDPSVGRQDEPVPSVEVETPAIDPQVEVQMPLEIEAEPKDFSQTAEKEENGVMHEPVQARPTENTTPCSVSEPSETSIKLKIGSEMWNGASSQLHQVEDDDTTAECDAPDAPSLGTMHPVEDIANTTDKSGIHLEGPINAAFPLDAEESSTKSEERTPQPLLAGLEEAAAGADVTPSATPHLVPTILEQPGEDGGSQWPGILLEHHLELPPSPFGTESYVMVDMNEVQSVAKSDDGEKAPETVASGAQDMVLPVSKQDTQIDPAERDTAVENATSGPSTSAGIGASEVEQHASLLIPSDIGAPETEQPNTTSGASTHSDTGAPEAEQDSVPTPTTPFKKCKRPTAAKPKAKRDPALAFSPDEVSGSEYDIPVKKKQKKSFKKKVAAKSTGFQAPNVASSGKRDPSPVVSLKKQPSRGATSKSIKEGKKGEQRGAKDNGEDAKLEDQTGSLNHGTSSTPAPSRSSQYAREPSYGKRETRGEVKKRLVDVERAKLEEALATTGPAQGAVDAKEEEEVLAEVNDGTLPAAESKGTGIANGKATKTTAAAKPSTATATAASGAITRATRSKTPAMAATSTEPTSNSSVPVNTAAAKNNPGSKPPTARKRKATEAIDTAETSQPEGRQTKRQTRQALAAREQQRKEEAEKNVGKRTRSALSKQ</sequence>
<feature type="compositionally biased region" description="Basic residues" evidence="1">
    <location>
        <begin position="898"/>
        <end position="910"/>
    </location>
</feature>
<feature type="compositionally biased region" description="Low complexity" evidence="1">
    <location>
        <begin position="1055"/>
        <end position="1088"/>
    </location>
</feature>
<feature type="compositionally biased region" description="Polar residues" evidence="1">
    <location>
        <begin position="971"/>
        <end position="991"/>
    </location>
</feature>
<feature type="compositionally biased region" description="Basic and acidic residues" evidence="1">
    <location>
        <begin position="1161"/>
        <end position="1172"/>
    </location>
</feature>
<gene>
    <name evidence="2" type="ORF">GRF29_19g1160290</name>
</gene>
<feature type="region of interest" description="Disordered" evidence="1">
    <location>
        <begin position="340"/>
        <end position="404"/>
    </location>
</feature>
<feature type="compositionally biased region" description="Polar residues" evidence="1">
    <location>
        <begin position="298"/>
        <end position="313"/>
    </location>
</feature>
<dbReference type="Proteomes" id="UP001280581">
    <property type="component" value="Unassembled WGS sequence"/>
</dbReference>
<feature type="compositionally biased region" description="Low complexity" evidence="1">
    <location>
        <begin position="132"/>
        <end position="145"/>
    </location>
</feature>
<protein>
    <submittedName>
        <fullName evidence="2">Uncharacterized protein</fullName>
    </submittedName>
</protein>
<feature type="compositionally biased region" description="Polar residues" evidence="1">
    <location>
        <begin position="796"/>
        <end position="806"/>
    </location>
</feature>
<comment type="caution">
    <text evidence="2">The sequence shown here is derived from an EMBL/GenBank/DDBJ whole genome shotgun (WGS) entry which is preliminary data.</text>
</comment>
<feature type="region of interest" description="Disordered" evidence="1">
    <location>
        <begin position="755"/>
        <end position="1010"/>
    </location>
</feature>
<proteinExistence type="predicted"/>
<feature type="region of interest" description="Disordered" evidence="1">
    <location>
        <begin position="570"/>
        <end position="601"/>
    </location>
</feature>
<evidence type="ECO:0000313" key="2">
    <source>
        <dbReference type="EMBL" id="KAK3214754.1"/>
    </source>
</evidence>
<feature type="region of interest" description="Disordered" evidence="1">
    <location>
        <begin position="622"/>
        <end position="685"/>
    </location>
</feature>
<dbReference type="AlphaFoldDB" id="A0AAN6M527"/>
<feature type="compositionally biased region" description="Basic and acidic residues" evidence="1">
    <location>
        <begin position="996"/>
        <end position="1010"/>
    </location>
</feature>
<feature type="region of interest" description="Disordered" evidence="1">
    <location>
        <begin position="127"/>
        <end position="192"/>
    </location>
</feature>
<feature type="compositionally biased region" description="Low complexity" evidence="1">
    <location>
        <begin position="276"/>
        <end position="291"/>
    </location>
</feature>
<feature type="compositionally biased region" description="Basic residues" evidence="1">
    <location>
        <begin position="863"/>
        <end position="875"/>
    </location>
</feature>
<feature type="compositionally biased region" description="Polar residues" evidence="1">
    <location>
        <begin position="831"/>
        <end position="844"/>
    </location>
</feature>